<evidence type="ECO:0000313" key="2">
    <source>
        <dbReference type="Proteomes" id="UP000317650"/>
    </source>
</evidence>
<reference evidence="1 2" key="1">
    <citation type="journal article" date="2019" name="Nat. Plants">
        <title>Genome sequencing of Musa balbisiana reveals subgenome evolution and function divergence in polyploid bananas.</title>
        <authorList>
            <person name="Yao X."/>
        </authorList>
    </citation>
    <scope>NUCLEOTIDE SEQUENCE [LARGE SCALE GENOMIC DNA]</scope>
    <source>
        <strain evidence="2">cv. DH-PKW</strain>
        <tissue evidence="1">Leaves</tissue>
    </source>
</reference>
<accession>A0A4S8KD38</accession>
<proteinExistence type="predicted"/>
<comment type="caution">
    <text evidence="1">The sequence shown here is derived from an EMBL/GenBank/DDBJ whole genome shotgun (WGS) entry which is preliminary data.</text>
</comment>
<dbReference type="AlphaFoldDB" id="A0A4S8KD38"/>
<sequence length="81" mass="9536">MYETTNSEELIEMRSMMLIGTTPPSFLTELNNGRIKERTSRGDDIDERIAEERVIYYCAIDLKFGWKRLVTLPRRCCHFSS</sequence>
<evidence type="ECO:0000313" key="1">
    <source>
        <dbReference type="EMBL" id="THU73028.1"/>
    </source>
</evidence>
<keyword evidence="2" id="KW-1185">Reference proteome</keyword>
<organism evidence="1 2">
    <name type="scientific">Musa balbisiana</name>
    <name type="common">Banana</name>
    <dbReference type="NCBI Taxonomy" id="52838"/>
    <lineage>
        <taxon>Eukaryota</taxon>
        <taxon>Viridiplantae</taxon>
        <taxon>Streptophyta</taxon>
        <taxon>Embryophyta</taxon>
        <taxon>Tracheophyta</taxon>
        <taxon>Spermatophyta</taxon>
        <taxon>Magnoliopsida</taxon>
        <taxon>Liliopsida</taxon>
        <taxon>Zingiberales</taxon>
        <taxon>Musaceae</taxon>
        <taxon>Musa</taxon>
    </lineage>
</organism>
<dbReference type="Proteomes" id="UP000317650">
    <property type="component" value="Chromosome 4"/>
</dbReference>
<name>A0A4S8KD38_MUSBA</name>
<protein>
    <submittedName>
        <fullName evidence="1">Uncharacterized protein</fullName>
    </submittedName>
</protein>
<dbReference type="EMBL" id="PYDT01000001">
    <property type="protein sequence ID" value="THU73028.1"/>
    <property type="molecule type" value="Genomic_DNA"/>
</dbReference>
<gene>
    <name evidence="1" type="ORF">C4D60_Mb04t18470</name>
</gene>